<reference evidence="3" key="1">
    <citation type="submission" date="2017-01" db="EMBL/GenBank/DDBJ databases">
        <authorList>
            <person name="Wang Y."/>
            <person name="White M."/>
            <person name="Kvist S."/>
            <person name="Moncalvo J.-M."/>
        </authorList>
    </citation>
    <scope>NUCLEOTIDE SEQUENCE [LARGE SCALE GENOMIC DNA]</scope>
    <source>
        <strain evidence="3">COL-18-3</strain>
    </source>
</reference>
<feature type="compositionally biased region" description="Polar residues" evidence="1">
    <location>
        <begin position="83"/>
        <end position="93"/>
    </location>
</feature>
<name>A0A1R1PIN3_ZANCU</name>
<dbReference type="Proteomes" id="UP000188320">
    <property type="component" value="Unassembled WGS sequence"/>
</dbReference>
<dbReference type="EMBL" id="LSSK01001065">
    <property type="protein sequence ID" value="OMH80841.1"/>
    <property type="molecule type" value="Genomic_DNA"/>
</dbReference>
<organism evidence="2 3">
    <name type="scientific">Zancudomyces culisetae</name>
    <name type="common">Gut fungus</name>
    <name type="synonym">Smittium culisetae</name>
    <dbReference type="NCBI Taxonomy" id="1213189"/>
    <lineage>
        <taxon>Eukaryota</taxon>
        <taxon>Fungi</taxon>
        <taxon>Fungi incertae sedis</taxon>
        <taxon>Zoopagomycota</taxon>
        <taxon>Kickxellomycotina</taxon>
        <taxon>Harpellomycetes</taxon>
        <taxon>Harpellales</taxon>
        <taxon>Legeriomycetaceae</taxon>
        <taxon>Zancudomyces</taxon>
    </lineage>
</organism>
<feature type="compositionally biased region" description="Polar residues" evidence="1">
    <location>
        <begin position="170"/>
        <end position="181"/>
    </location>
</feature>
<proteinExistence type="predicted"/>
<dbReference type="AlphaFoldDB" id="A0A1R1PIN3"/>
<evidence type="ECO:0000313" key="3">
    <source>
        <dbReference type="Proteomes" id="UP000188320"/>
    </source>
</evidence>
<feature type="compositionally biased region" description="Basic and acidic residues" evidence="1">
    <location>
        <begin position="94"/>
        <end position="103"/>
    </location>
</feature>
<evidence type="ECO:0000256" key="1">
    <source>
        <dbReference type="SAM" id="MobiDB-lite"/>
    </source>
</evidence>
<comment type="caution">
    <text evidence="2">The sequence shown here is derived from an EMBL/GenBank/DDBJ whole genome shotgun (WGS) entry which is preliminary data.</text>
</comment>
<protein>
    <submittedName>
        <fullName evidence="2">Uncharacterized protein</fullName>
    </submittedName>
</protein>
<feature type="region of interest" description="Disordered" evidence="1">
    <location>
        <begin position="76"/>
        <end position="103"/>
    </location>
</feature>
<evidence type="ECO:0000313" key="2">
    <source>
        <dbReference type="EMBL" id="OMH80841.1"/>
    </source>
</evidence>
<gene>
    <name evidence="2" type="ORF">AX774_g5711</name>
</gene>
<keyword evidence="3" id="KW-1185">Reference proteome</keyword>
<feature type="region of interest" description="Disordered" evidence="1">
    <location>
        <begin position="170"/>
        <end position="193"/>
    </location>
</feature>
<sequence>MDEKEASGENRRRIGNRLKKNFFVLQDSLNLAPGEPEGNVKPKRLPNDTIIRKKTKKELPVVVEVDDDHIYDQKTKDKHDLIRNSSDAKQQNKNVDDTPKAEQMEEGVGVYMTKNTLALQDSRIHTNDIKNEVYSSDLYDCGIEKNTTETKLDEVCDTIEPIEIIPTSHSNGEVSFKNPTNLAPHGPGIDSFSNNTRRTLVSDENLDALSNSQNGIPEQLNRRLGSKVSSPKLSKIASQDEFKRVLRSKQSTDSAASIAITTITVIDNSKYIYHPGSRQT</sequence>
<accession>A0A1R1PIN3</accession>